<organism evidence="10 11">
    <name type="scientific">Gordonia hankookensis</name>
    <dbReference type="NCBI Taxonomy" id="589403"/>
    <lineage>
        <taxon>Bacteria</taxon>
        <taxon>Bacillati</taxon>
        <taxon>Actinomycetota</taxon>
        <taxon>Actinomycetes</taxon>
        <taxon>Mycobacteriales</taxon>
        <taxon>Gordoniaceae</taxon>
        <taxon>Gordonia</taxon>
    </lineage>
</organism>
<dbReference type="PANTHER" id="PTHR47354:SF1">
    <property type="entry name" value="CARNITINE MONOOXYGENASE REDUCTASE SUBUNIT"/>
    <property type="match status" value="1"/>
</dbReference>
<name>A0ABR7WB94_9ACTN</name>
<evidence type="ECO:0000313" key="11">
    <source>
        <dbReference type="Proteomes" id="UP000602395"/>
    </source>
</evidence>
<dbReference type="SUPFAM" id="SSF54292">
    <property type="entry name" value="2Fe-2S ferredoxin-like"/>
    <property type="match status" value="1"/>
</dbReference>
<keyword evidence="4" id="KW-0479">Metal-binding</keyword>
<proteinExistence type="predicted"/>
<dbReference type="CDD" id="cd00207">
    <property type="entry name" value="fer2"/>
    <property type="match status" value="1"/>
</dbReference>
<dbReference type="Gene3D" id="3.40.50.80">
    <property type="entry name" value="Nucleotide-binding domain of ferredoxin-NADP reductase (FNR) module"/>
    <property type="match status" value="1"/>
</dbReference>
<dbReference type="InterPro" id="IPR017927">
    <property type="entry name" value="FAD-bd_FR_type"/>
</dbReference>
<dbReference type="PROSITE" id="PS51085">
    <property type="entry name" value="2FE2S_FER_2"/>
    <property type="match status" value="1"/>
</dbReference>
<evidence type="ECO:0000256" key="4">
    <source>
        <dbReference type="ARBA" id="ARBA00022723"/>
    </source>
</evidence>
<keyword evidence="2" id="KW-0285">Flavoprotein</keyword>
<gene>
    <name evidence="10" type="ORF">IDF66_10895</name>
</gene>
<reference evidence="10 11" key="1">
    <citation type="submission" date="2020-09" db="EMBL/GenBank/DDBJ databases">
        <title>Novel species in genus Gordonia.</title>
        <authorList>
            <person name="Zhang G."/>
        </authorList>
    </citation>
    <scope>NUCLEOTIDE SEQUENCE [LARGE SCALE GENOMIC DNA]</scope>
    <source>
        <strain evidence="10 11">ON-33</strain>
    </source>
</reference>
<evidence type="ECO:0000256" key="6">
    <source>
        <dbReference type="ARBA" id="ARBA00023004"/>
    </source>
</evidence>
<accession>A0ABR7WB94</accession>
<evidence type="ECO:0000256" key="5">
    <source>
        <dbReference type="ARBA" id="ARBA00023002"/>
    </source>
</evidence>
<protein>
    <submittedName>
        <fullName evidence="10">Oxidoreductase</fullName>
    </submittedName>
</protein>
<dbReference type="SUPFAM" id="SSF63380">
    <property type="entry name" value="Riboflavin synthase domain-like"/>
    <property type="match status" value="1"/>
</dbReference>
<keyword evidence="7" id="KW-0411">Iron-sulfur</keyword>
<comment type="caution">
    <text evidence="10">The sequence shown here is derived from an EMBL/GenBank/DDBJ whole genome shotgun (WGS) entry which is preliminary data.</text>
</comment>
<dbReference type="Gene3D" id="3.10.20.30">
    <property type="match status" value="1"/>
</dbReference>
<dbReference type="Pfam" id="PF00111">
    <property type="entry name" value="Fer2"/>
    <property type="match status" value="1"/>
</dbReference>
<evidence type="ECO:0000256" key="1">
    <source>
        <dbReference type="ARBA" id="ARBA00001974"/>
    </source>
</evidence>
<dbReference type="InterPro" id="IPR017938">
    <property type="entry name" value="Riboflavin_synthase-like_b-brl"/>
</dbReference>
<dbReference type="PANTHER" id="PTHR47354">
    <property type="entry name" value="NADH OXIDOREDUCTASE HCR"/>
    <property type="match status" value="1"/>
</dbReference>
<dbReference type="InterPro" id="IPR050415">
    <property type="entry name" value="MRET"/>
</dbReference>
<dbReference type="PRINTS" id="PR00409">
    <property type="entry name" value="PHDIOXRDTASE"/>
</dbReference>
<dbReference type="RefSeq" id="WP_190266841.1">
    <property type="nucleotide sequence ID" value="NZ_BAABAD010000004.1"/>
</dbReference>
<dbReference type="Proteomes" id="UP000602395">
    <property type="component" value="Unassembled WGS sequence"/>
</dbReference>
<keyword evidence="5" id="KW-0560">Oxidoreductase</keyword>
<dbReference type="InterPro" id="IPR039261">
    <property type="entry name" value="FNR_nucleotide-bd"/>
</dbReference>
<keyword evidence="3" id="KW-0001">2Fe-2S</keyword>
<feature type="domain" description="FAD-binding FR-type" evidence="9">
    <location>
        <begin position="1"/>
        <end position="99"/>
    </location>
</feature>
<evidence type="ECO:0000259" key="8">
    <source>
        <dbReference type="PROSITE" id="PS51085"/>
    </source>
</evidence>
<dbReference type="Gene3D" id="2.40.30.10">
    <property type="entry name" value="Translation factors"/>
    <property type="match status" value="1"/>
</dbReference>
<dbReference type="InterPro" id="IPR036010">
    <property type="entry name" value="2Fe-2S_ferredoxin-like_sf"/>
</dbReference>
<keyword evidence="6" id="KW-0408">Iron</keyword>
<dbReference type="EMBL" id="JACWMS010000002">
    <property type="protein sequence ID" value="MBD1320095.1"/>
    <property type="molecule type" value="Genomic_DNA"/>
</dbReference>
<dbReference type="PROSITE" id="PS51384">
    <property type="entry name" value="FAD_FR"/>
    <property type="match status" value="1"/>
</dbReference>
<keyword evidence="11" id="KW-1185">Reference proteome</keyword>
<evidence type="ECO:0000256" key="3">
    <source>
        <dbReference type="ARBA" id="ARBA00022714"/>
    </source>
</evidence>
<sequence>MKLVVTSIAEAATGVRDIAFAAPDGSELPGFVPGSHLVVTAGERTNAYSVTSDGIAPQNYSISVLRIEDGDGGSRWLHDRVSIGDVVDVEPPRSAFPPAARATKHLLVAGGIGVTPILSHLRAARRWARKVQVLYTFREGHAAHVDEVVALAGRQAELFSDRRSFTERLDLVLADQPIGTHLYTCGPAGMIDHVVETAATVGWPESRIHFERFGADVLDAGDRFAVRLTESGTTLDVPSGISVLEALEDNGLTIPNRCRQGVCGECRLPLSAGTPVHRDLYLTDEEKGLGDAFMPCVSRASEGSTLEVPL</sequence>
<dbReference type="InterPro" id="IPR012675">
    <property type="entry name" value="Beta-grasp_dom_sf"/>
</dbReference>
<evidence type="ECO:0000256" key="2">
    <source>
        <dbReference type="ARBA" id="ARBA00022630"/>
    </source>
</evidence>
<comment type="cofactor">
    <cofactor evidence="1">
        <name>FAD</name>
        <dbReference type="ChEBI" id="CHEBI:57692"/>
    </cofactor>
</comment>
<dbReference type="Pfam" id="PF22290">
    <property type="entry name" value="DmmA-like_N"/>
    <property type="match status" value="1"/>
</dbReference>
<dbReference type="SUPFAM" id="SSF52343">
    <property type="entry name" value="Ferredoxin reductase-like, C-terminal NADP-linked domain"/>
    <property type="match status" value="1"/>
</dbReference>
<dbReference type="InterPro" id="IPR054582">
    <property type="entry name" value="DmmA-like_N"/>
</dbReference>
<evidence type="ECO:0000259" key="9">
    <source>
        <dbReference type="PROSITE" id="PS51384"/>
    </source>
</evidence>
<feature type="domain" description="2Fe-2S ferredoxin-type" evidence="8">
    <location>
        <begin position="224"/>
        <end position="310"/>
    </location>
</feature>
<dbReference type="InterPro" id="IPR001041">
    <property type="entry name" value="2Fe-2S_ferredoxin-type"/>
</dbReference>
<evidence type="ECO:0000313" key="10">
    <source>
        <dbReference type="EMBL" id="MBD1320095.1"/>
    </source>
</evidence>
<evidence type="ECO:0000256" key="7">
    <source>
        <dbReference type="ARBA" id="ARBA00023014"/>
    </source>
</evidence>
<dbReference type="CDD" id="cd06185">
    <property type="entry name" value="PDR_like"/>
    <property type="match status" value="1"/>
</dbReference>